<organism evidence="1 2">
    <name type="scientific">Sphingobacterium yanglingense</name>
    <dbReference type="NCBI Taxonomy" id="1437280"/>
    <lineage>
        <taxon>Bacteria</taxon>
        <taxon>Pseudomonadati</taxon>
        <taxon>Bacteroidota</taxon>
        <taxon>Sphingobacteriia</taxon>
        <taxon>Sphingobacteriales</taxon>
        <taxon>Sphingobacteriaceae</taxon>
        <taxon>Sphingobacterium</taxon>
    </lineage>
</organism>
<gene>
    <name evidence="1" type="ORF">CLV99_1244</name>
</gene>
<dbReference type="OrthoDB" id="9765957at2"/>
<dbReference type="EMBL" id="SNYV01000011">
    <property type="protein sequence ID" value="TDQ79794.1"/>
    <property type="molecule type" value="Genomic_DNA"/>
</dbReference>
<comment type="caution">
    <text evidence="1">The sequence shown here is derived from an EMBL/GenBank/DDBJ whole genome shotgun (WGS) entry which is preliminary data.</text>
</comment>
<reference evidence="1 2" key="1">
    <citation type="submission" date="2019-03" db="EMBL/GenBank/DDBJ databases">
        <title>Genomic Encyclopedia of Archaeal and Bacterial Type Strains, Phase II (KMG-II): from individual species to whole genera.</title>
        <authorList>
            <person name="Goeker M."/>
        </authorList>
    </citation>
    <scope>NUCLEOTIDE SEQUENCE [LARGE SCALE GENOMIC DNA]</scope>
    <source>
        <strain evidence="1 2">DSM 28353</strain>
    </source>
</reference>
<dbReference type="InterPro" id="IPR013783">
    <property type="entry name" value="Ig-like_fold"/>
</dbReference>
<dbReference type="Gene3D" id="2.60.40.3920">
    <property type="match status" value="1"/>
</dbReference>
<keyword evidence="2" id="KW-1185">Reference proteome</keyword>
<dbReference type="AlphaFoldDB" id="A0A4R6WI10"/>
<sequence length="384" mass="42177">MRTKFLSLLLMGAMLSCDKEDKHVAVPIAPIILEVTMPTESTNLPNAEAKIQGKGFSGRDIIRLVKQEEILDVDVIAVSDNDITVRVPRQAEGIYRVQVERDNQQSLLLGNFIVPAVVVIDDLVFPSEIVNRESSVRIEGKGFETNDRIVLSNANYGQNIEIPVTTAVDAEGINIQLPAHLYGINRVVVKRERKITVLGELKIAVQVGDVLGGGVVYFTTNSGLNGMIASKANVGTPTEMFGPAVSMSNIAGTSTDMGAGAPNTNKLIQSINQYRLNNPNSNWKNIKTAAELCRELVVKEGDFEFKDWYLPSQDELKELFRQKNLLAQKGAAIPANNYWSSSEGPGDQAGWSAYYVNFYEATNIVSSNSDREGWKIGVRPVRSF</sequence>
<dbReference type="InterPro" id="IPR014756">
    <property type="entry name" value="Ig_E-set"/>
</dbReference>
<proteinExistence type="predicted"/>
<evidence type="ECO:0000313" key="2">
    <source>
        <dbReference type="Proteomes" id="UP000295292"/>
    </source>
</evidence>
<protein>
    <submittedName>
        <fullName evidence="1">Uncharacterized protein DUF1566</fullName>
    </submittedName>
</protein>
<name>A0A4R6WI10_9SPHI</name>
<dbReference type="Gene3D" id="2.60.40.10">
    <property type="entry name" value="Immunoglobulins"/>
    <property type="match status" value="1"/>
</dbReference>
<evidence type="ECO:0000313" key="1">
    <source>
        <dbReference type="EMBL" id="TDQ79794.1"/>
    </source>
</evidence>
<dbReference type="RefSeq" id="WP_133583558.1">
    <property type="nucleotide sequence ID" value="NZ_SNYV01000011.1"/>
</dbReference>
<accession>A0A4R6WI10</accession>
<dbReference type="SUPFAM" id="SSF81296">
    <property type="entry name" value="E set domains"/>
    <property type="match status" value="1"/>
</dbReference>
<dbReference type="Proteomes" id="UP000295292">
    <property type="component" value="Unassembled WGS sequence"/>
</dbReference>
<dbReference type="PROSITE" id="PS51257">
    <property type="entry name" value="PROKAR_LIPOPROTEIN"/>
    <property type="match status" value="1"/>
</dbReference>